<dbReference type="KEGG" id="shi:Shel_14070"/>
<dbReference type="Proteomes" id="UP000002026">
    <property type="component" value="Chromosome"/>
</dbReference>
<dbReference type="RefSeq" id="WP_012798530.1">
    <property type="nucleotide sequence ID" value="NC_013165.1"/>
</dbReference>
<keyword evidence="3" id="KW-1185">Reference proteome</keyword>
<evidence type="ECO:0000313" key="2">
    <source>
        <dbReference type="EMBL" id="ACV22428.1"/>
    </source>
</evidence>
<feature type="region of interest" description="Disordered" evidence="1">
    <location>
        <begin position="124"/>
        <end position="162"/>
    </location>
</feature>
<reference evidence="2 3" key="1">
    <citation type="journal article" date="2009" name="Stand. Genomic Sci.">
        <title>Complete genome sequence of Slackia heliotrinireducens type strain (RHS 1).</title>
        <authorList>
            <person name="Pukall R."/>
            <person name="Lapidus A."/>
            <person name="Nolan M."/>
            <person name="Copeland A."/>
            <person name="Glavina Del Rio T."/>
            <person name="Lucas S."/>
            <person name="Chen F."/>
            <person name="Tice H."/>
            <person name="Cheng J.F."/>
            <person name="Chertkov O."/>
            <person name="Bruce D."/>
            <person name="Goodwin L."/>
            <person name="Kuske C."/>
            <person name="Brettin T."/>
            <person name="Detter J.C."/>
            <person name="Han C."/>
            <person name="Pitluck S."/>
            <person name="Pati A."/>
            <person name="Mavrommatis K."/>
            <person name="Ivanova N."/>
            <person name="Ovchinnikova G."/>
            <person name="Chen A."/>
            <person name="Palaniappan K."/>
            <person name="Schneider S."/>
            <person name="Rohde M."/>
            <person name="Chain P."/>
            <person name="D'haeseleer P."/>
            <person name="Goker M."/>
            <person name="Bristow J."/>
            <person name="Eisen J.A."/>
            <person name="Markowitz V."/>
            <person name="Kyrpides N.C."/>
            <person name="Klenk H.P."/>
            <person name="Hugenholtz P."/>
        </authorList>
    </citation>
    <scope>NUCLEOTIDE SEQUENCE [LARGE SCALE GENOMIC DNA]</scope>
    <source>
        <strain evidence="3">ATCC 29202 / DSM 20476 / NCTC 11029 / RHS 1</strain>
    </source>
</reference>
<evidence type="ECO:0008006" key="4">
    <source>
        <dbReference type="Google" id="ProtNLM"/>
    </source>
</evidence>
<dbReference type="eggNOG" id="ENOG5032A6X">
    <property type="taxonomic scope" value="Bacteria"/>
</dbReference>
<accession>C7N693</accession>
<dbReference type="AlphaFoldDB" id="C7N693"/>
<dbReference type="HOGENOM" id="CLU_136237_0_0_11"/>
<sequence>MKEKDHDSEETQGAQREDGTQEPQAQPVASGVDASAYEAQIVERDGRIKELEAQVAEAAKTAEATEALKSQIEELKAQGESDRIEFELRLAGVRNVKAARAILDEHDGDVAALKEAEPWLFADATHKQSGKTGLPNAGTSADEGKTVKRWRKLAGLDDSGDE</sequence>
<feature type="region of interest" description="Disordered" evidence="1">
    <location>
        <begin position="1"/>
        <end position="35"/>
    </location>
</feature>
<feature type="compositionally biased region" description="Basic and acidic residues" evidence="1">
    <location>
        <begin position="1"/>
        <end position="19"/>
    </location>
</feature>
<name>C7N693_SLAHD</name>
<proteinExistence type="predicted"/>
<organism evidence="2 3">
    <name type="scientific">Slackia heliotrinireducens (strain ATCC 29202 / DSM 20476 / NCTC 11029 / RHS 1)</name>
    <name type="common">Peptococcus heliotrinreducens</name>
    <dbReference type="NCBI Taxonomy" id="471855"/>
    <lineage>
        <taxon>Bacteria</taxon>
        <taxon>Bacillati</taxon>
        <taxon>Actinomycetota</taxon>
        <taxon>Coriobacteriia</taxon>
        <taxon>Eggerthellales</taxon>
        <taxon>Eggerthellaceae</taxon>
        <taxon>Slackia</taxon>
    </lineage>
</organism>
<dbReference type="EMBL" id="CP001684">
    <property type="protein sequence ID" value="ACV22428.1"/>
    <property type="molecule type" value="Genomic_DNA"/>
</dbReference>
<evidence type="ECO:0000256" key="1">
    <source>
        <dbReference type="SAM" id="MobiDB-lite"/>
    </source>
</evidence>
<gene>
    <name evidence="2" type="ordered locus">Shel_14070</name>
</gene>
<dbReference type="STRING" id="471855.Shel_14070"/>
<protein>
    <recommendedName>
        <fullName evidence="4">Scaffolding protein</fullName>
    </recommendedName>
</protein>
<evidence type="ECO:0000313" key="3">
    <source>
        <dbReference type="Proteomes" id="UP000002026"/>
    </source>
</evidence>